<evidence type="ECO:0000313" key="7">
    <source>
        <dbReference type="EMBL" id="MBB5841856.1"/>
    </source>
</evidence>
<dbReference type="PANTHER" id="PTHR11142">
    <property type="entry name" value="PSEUDOURIDYLATE SYNTHASE"/>
    <property type="match status" value="1"/>
</dbReference>
<keyword evidence="8" id="KW-1185">Reference proteome</keyword>
<feature type="domain" description="Pseudouridine synthase I TruA alpha/beta" evidence="6">
    <location>
        <begin position="171"/>
        <end position="273"/>
    </location>
</feature>
<evidence type="ECO:0000313" key="8">
    <source>
        <dbReference type="Proteomes" id="UP000536685"/>
    </source>
</evidence>
<comment type="caution">
    <text evidence="4">Lacks conserved residue(s) required for the propagation of feature annotation.</text>
</comment>
<dbReference type="InterPro" id="IPR020094">
    <property type="entry name" value="TruA/RsuA/RluB/E/F_N"/>
</dbReference>
<comment type="similarity">
    <text evidence="1 4 5">Belongs to the tRNA pseudouridine synthase TruA family.</text>
</comment>
<gene>
    <name evidence="4" type="primary">truA</name>
    <name evidence="7" type="ORF">HD599_000179</name>
</gene>
<evidence type="ECO:0000256" key="3">
    <source>
        <dbReference type="ARBA" id="ARBA00023235"/>
    </source>
</evidence>
<sequence>MESDGTRRVRLDISYDGTNFSGWGAQPGLRTVQGELENALAVILRKYGEPPVLTVAGRTDAGVHARGQVAHVDLNPAQIAKLEKHRGGPNAPQNQAPAALARRLNGLAGLDSDVWVTDASWAPEGFDARFSAIWRRYEYRVADASAPRNPLVRNNTVWHHATLDLAAMQLAAFSLVGLHDWASYCKPRPGSTTIRELQEFSWERLDDGVLVAHIKADAFCHSMVRALVGACVAVGEGKLGIESLAILRDQLERTSDFKVMPAKGLVFTEVGYPDDHELLERAELTRRRRGVVVWDDRITAMRHAEGQALLAARAKEAEEFTRGASGPSLTQTPPVD</sequence>
<dbReference type="EMBL" id="JACHMJ010000001">
    <property type="protein sequence ID" value="MBB5841856.1"/>
    <property type="molecule type" value="Genomic_DNA"/>
</dbReference>
<comment type="function">
    <text evidence="4">Formation of pseudouridine at positions 38, 39 and 40 in the anticodon stem and loop of transfer RNAs.</text>
</comment>
<comment type="caution">
    <text evidence="7">The sequence shown here is derived from an EMBL/GenBank/DDBJ whole genome shotgun (WGS) entry which is preliminary data.</text>
</comment>
<dbReference type="Pfam" id="PF01416">
    <property type="entry name" value="PseudoU_synth_1"/>
    <property type="match status" value="1"/>
</dbReference>
<dbReference type="HAMAP" id="MF_00171">
    <property type="entry name" value="TruA"/>
    <property type="match status" value="1"/>
</dbReference>
<feature type="binding site" evidence="4">
    <location>
        <position position="137"/>
    </location>
    <ligand>
        <name>substrate</name>
    </ligand>
</feature>
<accession>A0A841AJE4</accession>
<dbReference type="RefSeq" id="WP_184232779.1">
    <property type="nucleotide sequence ID" value="NZ_JACHMJ010000001.1"/>
</dbReference>
<dbReference type="Gene3D" id="3.30.70.660">
    <property type="entry name" value="Pseudouridine synthase I, catalytic domain, C-terminal subdomain"/>
    <property type="match status" value="1"/>
</dbReference>
<keyword evidence="3 4" id="KW-0413">Isomerase</keyword>
<dbReference type="PANTHER" id="PTHR11142:SF0">
    <property type="entry name" value="TRNA PSEUDOURIDINE SYNTHASE-LIKE 1"/>
    <property type="match status" value="1"/>
</dbReference>
<proteinExistence type="inferred from homology"/>
<dbReference type="Proteomes" id="UP000536685">
    <property type="component" value="Unassembled WGS sequence"/>
</dbReference>
<dbReference type="InterPro" id="IPR020097">
    <property type="entry name" value="PsdUridine_synth_TruA_a/b_dom"/>
</dbReference>
<dbReference type="InterPro" id="IPR001406">
    <property type="entry name" value="PsdUridine_synth_TruA"/>
</dbReference>
<dbReference type="GO" id="GO:0160147">
    <property type="term" value="F:tRNA pseudouridine(38-40) synthase activity"/>
    <property type="evidence" value="ECO:0007669"/>
    <property type="project" value="UniProtKB-EC"/>
</dbReference>
<dbReference type="CDD" id="cd02570">
    <property type="entry name" value="PseudoU_synth_EcTruA"/>
    <property type="match status" value="1"/>
</dbReference>
<dbReference type="InterPro" id="IPR020103">
    <property type="entry name" value="PsdUridine_synth_cat_dom_sf"/>
</dbReference>
<dbReference type="SUPFAM" id="SSF55120">
    <property type="entry name" value="Pseudouridine synthase"/>
    <property type="match status" value="1"/>
</dbReference>
<comment type="subunit">
    <text evidence="4">Homodimer.</text>
</comment>
<organism evidence="7 8">
    <name type="scientific">Conyzicola lurida</name>
    <dbReference type="NCBI Taxonomy" id="1172621"/>
    <lineage>
        <taxon>Bacteria</taxon>
        <taxon>Bacillati</taxon>
        <taxon>Actinomycetota</taxon>
        <taxon>Actinomycetes</taxon>
        <taxon>Micrococcales</taxon>
        <taxon>Microbacteriaceae</taxon>
        <taxon>Conyzicola</taxon>
    </lineage>
</organism>
<dbReference type="GO" id="GO:0003723">
    <property type="term" value="F:RNA binding"/>
    <property type="evidence" value="ECO:0007669"/>
    <property type="project" value="InterPro"/>
</dbReference>
<reference evidence="7 8" key="1">
    <citation type="submission" date="2020-08" db="EMBL/GenBank/DDBJ databases">
        <title>Sequencing the genomes of 1000 actinobacteria strains.</title>
        <authorList>
            <person name="Klenk H.-P."/>
        </authorList>
    </citation>
    <scope>NUCLEOTIDE SEQUENCE [LARGE SCALE GENOMIC DNA]</scope>
    <source>
        <strain evidence="7 8">DSM 105784</strain>
    </source>
</reference>
<keyword evidence="2 4" id="KW-0819">tRNA processing</keyword>
<evidence type="ECO:0000256" key="1">
    <source>
        <dbReference type="ARBA" id="ARBA00009375"/>
    </source>
</evidence>
<dbReference type="Gene3D" id="3.30.70.580">
    <property type="entry name" value="Pseudouridine synthase I, catalytic domain, N-terminal subdomain"/>
    <property type="match status" value="1"/>
</dbReference>
<comment type="catalytic activity">
    <reaction evidence="4 5">
        <text>uridine(38/39/40) in tRNA = pseudouridine(38/39/40) in tRNA</text>
        <dbReference type="Rhea" id="RHEA:22376"/>
        <dbReference type="Rhea" id="RHEA-COMP:10085"/>
        <dbReference type="Rhea" id="RHEA-COMP:10087"/>
        <dbReference type="ChEBI" id="CHEBI:65314"/>
        <dbReference type="ChEBI" id="CHEBI:65315"/>
        <dbReference type="EC" id="5.4.99.12"/>
    </reaction>
</comment>
<dbReference type="EC" id="5.4.99.12" evidence="4"/>
<feature type="active site" description="Nucleophile" evidence="4">
    <location>
        <position position="60"/>
    </location>
</feature>
<dbReference type="GO" id="GO:0031119">
    <property type="term" value="P:tRNA pseudouridine synthesis"/>
    <property type="evidence" value="ECO:0007669"/>
    <property type="project" value="UniProtKB-UniRule"/>
</dbReference>
<evidence type="ECO:0000256" key="5">
    <source>
        <dbReference type="RuleBase" id="RU003792"/>
    </source>
</evidence>
<dbReference type="InterPro" id="IPR020095">
    <property type="entry name" value="PsdUridine_synth_TruA_C"/>
</dbReference>
<evidence type="ECO:0000259" key="6">
    <source>
        <dbReference type="Pfam" id="PF01416"/>
    </source>
</evidence>
<name>A0A841AJE4_9MICO</name>
<dbReference type="AlphaFoldDB" id="A0A841AJE4"/>
<protein>
    <recommendedName>
        <fullName evidence="4">tRNA pseudouridine synthase A</fullName>
        <ecNumber evidence="4">5.4.99.12</ecNumber>
    </recommendedName>
    <alternativeName>
        <fullName evidence="4">tRNA pseudouridine(38-40) synthase</fullName>
    </alternativeName>
    <alternativeName>
        <fullName evidence="4">tRNA pseudouridylate synthase I</fullName>
    </alternativeName>
    <alternativeName>
        <fullName evidence="4">tRNA-uridine isomerase I</fullName>
    </alternativeName>
</protein>
<evidence type="ECO:0000256" key="4">
    <source>
        <dbReference type="HAMAP-Rule" id="MF_00171"/>
    </source>
</evidence>
<evidence type="ECO:0000256" key="2">
    <source>
        <dbReference type="ARBA" id="ARBA00022694"/>
    </source>
</evidence>